<dbReference type="InterPro" id="IPR007863">
    <property type="entry name" value="Peptidase_M16_C"/>
</dbReference>
<keyword evidence="4" id="KW-0378">Hydrolase</keyword>
<comment type="similarity">
    <text evidence="1 7">Belongs to the peptidase M16 family.</text>
</comment>
<dbReference type="Proteomes" id="UP000274922">
    <property type="component" value="Unassembled WGS sequence"/>
</dbReference>
<keyword evidence="14" id="KW-1185">Reference proteome</keyword>
<feature type="region of interest" description="Disordered" evidence="8">
    <location>
        <begin position="1"/>
        <end position="41"/>
    </location>
</feature>
<dbReference type="InterPro" id="IPR001431">
    <property type="entry name" value="Pept_M16_Zn_BS"/>
</dbReference>
<dbReference type="FunFam" id="3.30.830.10:FF:000004">
    <property type="entry name" value="Putative insulin-degrading enzyme"/>
    <property type="match status" value="1"/>
</dbReference>
<evidence type="ECO:0000256" key="7">
    <source>
        <dbReference type="RuleBase" id="RU004447"/>
    </source>
</evidence>
<evidence type="ECO:0000259" key="9">
    <source>
        <dbReference type="Pfam" id="PF00675"/>
    </source>
</evidence>
<feature type="domain" description="Peptidase M16 middle/third" evidence="11">
    <location>
        <begin position="409"/>
        <end position="703"/>
    </location>
</feature>
<evidence type="ECO:0000256" key="4">
    <source>
        <dbReference type="ARBA" id="ARBA00022801"/>
    </source>
</evidence>
<evidence type="ECO:0000259" key="11">
    <source>
        <dbReference type="Pfam" id="PF16187"/>
    </source>
</evidence>
<feature type="non-terminal residue" evidence="13">
    <location>
        <position position="934"/>
    </location>
</feature>
<feature type="compositionally biased region" description="Low complexity" evidence="8">
    <location>
        <begin position="1"/>
        <end position="22"/>
    </location>
</feature>
<dbReference type="Pfam" id="PF22456">
    <property type="entry name" value="PqqF-like_C_4"/>
    <property type="match status" value="1"/>
</dbReference>
<dbReference type="InterPro" id="IPR032632">
    <property type="entry name" value="Peptidase_M16_M"/>
</dbReference>
<dbReference type="PROSITE" id="PS00143">
    <property type="entry name" value="INSULINASE"/>
    <property type="match status" value="1"/>
</dbReference>
<dbReference type="PANTHER" id="PTHR43690">
    <property type="entry name" value="NARDILYSIN"/>
    <property type="match status" value="1"/>
</dbReference>
<feature type="domain" description="Peptidase M16 C-terminal" evidence="10">
    <location>
        <begin position="224"/>
        <end position="402"/>
    </location>
</feature>
<protein>
    <recommendedName>
        <fullName evidence="15">Insulin-degrading enzyme</fullName>
    </recommendedName>
</protein>
<organism evidence="13 14">
    <name type="scientific">Caulochytrium protostelioides</name>
    <dbReference type="NCBI Taxonomy" id="1555241"/>
    <lineage>
        <taxon>Eukaryota</taxon>
        <taxon>Fungi</taxon>
        <taxon>Fungi incertae sedis</taxon>
        <taxon>Chytridiomycota</taxon>
        <taxon>Chytridiomycota incertae sedis</taxon>
        <taxon>Chytridiomycetes</taxon>
        <taxon>Caulochytriales</taxon>
        <taxon>Caulochytriaceae</taxon>
        <taxon>Caulochytrium</taxon>
    </lineage>
</organism>
<accession>A0A4P9XDI0</accession>
<dbReference type="GO" id="GO:0004222">
    <property type="term" value="F:metalloendopeptidase activity"/>
    <property type="evidence" value="ECO:0007669"/>
    <property type="project" value="InterPro"/>
</dbReference>
<reference evidence="14" key="1">
    <citation type="journal article" date="2018" name="Nat. Microbiol.">
        <title>Leveraging single-cell genomics to expand the fungal tree of life.</title>
        <authorList>
            <person name="Ahrendt S.R."/>
            <person name="Quandt C.A."/>
            <person name="Ciobanu D."/>
            <person name="Clum A."/>
            <person name="Salamov A."/>
            <person name="Andreopoulos B."/>
            <person name="Cheng J.F."/>
            <person name="Woyke T."/>
            <person name="Pelin A."/>
            <person name="Henrissat B."/>
            <person name="Reynolds N.K."/>
            <person name="Benny G.L."/>
            <person name="Smith M.E."/>
            <person name="James T.Y."/>
            <person name="Grigoriev I.V."/>
        </authorList>
    </citation>
    <scope>NUCLEOTIDE SEQUENCE [LARGE SCALE GENOMIC DNA]</scope>
    <source>
        <strain evidence="14">ATCC 52028</strain>
    </source>
</reference>
<evidence type="ECO:0000256" key="6">
    <source>
        <dbReference type="ARBA" id="ARBA00023049"/>
    </source>
</evidence>
<keyword evidence="2" id="KW-0645">Protease</keyword>
<sequence>MVARSADASAAPGAAITPTPAATRRRAPIPPSTTLSGLEKPTLDQREYRRVVLPNGLEAMLISDVHADRAGAALDVNIGYFQDPEDYPGLAHFLEHLLFLGTAKFPKENEYSAYLQDHSGWSNAYTDSENTNYHFEVDAPAFEGAIDRFAQFFIAPLFDPSCTDRELKAVDSEHKKNLQADAWRLQQVDAELAAPEHPYHKFGTGSSETLKDRVSEDGQTVIPTRDRVMAFYKEYYSANLMRVALVGPQSLDTLESWLTTYFSPIPNQNLALPSYVGQPFDARHVGRVVYAVPIRDEPYLSLTWQFDDQRPHYGKAGLQYLGDLLGQETKGSLLSLLKAKSYAHELFAGADDSGRGFAFFNIQIGLTRRGAHHWVAVLAHAFQWIRMIQSHGVLRWYWDECRDLADMSFRFSEAGAPGDYAVTVSNHMHLYAPNHVLSGSTLFREYDADHLGALLQHLTFDQCRVLLVSQSLCDEAPPPPPPGWKILPWGYACQYQAQPCPPELRASIAMLKAHPDLHLPPPNPFIPNVPDEQGVPNPKLPQPTRPALVKETPLYRLWHLTDQQFAVPKSVIHLYVRNPRVYGSVHMAAAHLMWIAALRDALNETTYQASLASVEVHIDASLEGTVIVLSGYTEILPTVFARIWAAMWAKPFTAPSHRWDAVKRHLIRNLRNTRYKSAQSFAVYSCLLAIQSALYMWNDKAAALEGITQSDVERLVHTSREQLSMEVLITGNMTAAASEALIADALAQIRGPDTARPAPLPTSIRYALSRNHLIPTQRDWIYPLVLPNEDDVNSAIEWYVQLSPGLTAKDRLAVQLFDQITNEACFDVLRTQQQLGYLVHSGVRRHVGLIGFYVLIQSDRAPTDLHDRIEAFIAGTPARIRALSPQAFRKHRESLAATLTTRERNLAEEHARVWSAIYMGTWNFSVSHDDAAAL</sequence>
<evidence type="ECO:0000256" key="8">
    <source>
        <dbReference type="SAM" id="MobiDB-lite"/>
    </source>
</evidence>
<evidence type="ECO:0000259" key="12">
    <source>
        <dbReference type="Pfam" id="PF22456"/>
    </source>
</evidence>
<evidence type="ECO:0000259" key="10">
    <source>
        <dbReference type="Pfam" id="PF05193"/>
    </source>
</evidence>
<dbReference type="Pfam" id="PF05193">
    <property type="entry name" value="Peptidase_M16_C"/>
    <property type="match status" value="1"/>
</dbReference>
<evidence type="ECO:0000256" key="3">
    <source>
        <dbReference type="ARBA" id="ARBA00022723"/>
    </source>
</evidence>
<dbReference type="GO" id="GO:0005739">
    <property type="term" value="C:mitochondrion"/>
    <property type="evidence" value="ECO:0007669"/>
    <property type="project" value="TreeGrafter"/>
</dbReference>
<feature type="domain" description="Coenzyme PQQ synthesis protein F-like C-terminal lobe" evidence="12">
    <location>
        <begin position="816"/>
        <end position="914"/>
    </location>
</feature>
<dbReference type="Pfam" id="PF16187">
    <property type="entry name" value="Peptidase_M16_M"/>
    <property type="match status" value="1"/>
</dbReference>
<dbReference type="InterPro" id="IPR050626">
    <property type="entry name" value="Peptidase_M16"/>
</dbReference>
<dbReference type="FunFam" id="3.30.830.10:FF:000005">
    <property type="entry name" value="nardilysin isoform X1"/>
    <property type="match status" value="1"/>
</dbReference>
<evidence type="ECO:0008006" key="15">
    <source>
        <dbReference type="Google" id="ProtNLM"/>
    </source>
</evidence>
<dbReference type="Gene3D" id="3.30.830.10">
    <property type="entry name" value="Metalloenzyme, LuxS/M16 peptidase-like"/>
    <property type="match status" value="4"/>
</dbReference>
<dbReference type="SUPFAM" id="SSF63411">
    <property type="entry name" value="LuxS/MPP-like metallohydrolase"/>
    <property type="match status" value="4"/>
</dbReference>
<evidence type="ECO:0000256" key="2">
    <source>
        <dbReference type="ARBA" id="ARBA00022670"/>
    </source>
</evidence>
<proteinExistence type="inferred from homology"/>
<dbReference type="GO" id="GO:0005829">
    <property type="term" value="C:cytosol"/>
    <property type="evidence" value="ECO:0007669"/>
    <property type="project" value="TreeGrafter"/>
</dbReference>
<feature type="domain" description="Peptidase M16 N-terminal" evidence="9">
    <location>
        <begin position="61"/>
        <end position="195"/>
    </location>
</feature>
<dbReference type="PANTHER" id="PTHR43690:SF18">
    <property type="entry name" value="INSULIN-DEGRADING ENZYME-RELATED"/>
    <property type="match status" value="1"/>
</dbReference>
<evidence type="ECO:0000256" key="1">
    <source>
        <dbReference type="ARBA" id="ARBA00007261"/>
    </source>
</evidence>
<keyword evidence="6" id="KW-0482">Metalloprotease</keyword>
<evidence type="ECO:0000313" key="13">
    <source>
        <dbReference type="EMBL" id="RKP03512.1"/>
    </source>
</evidence>
<dbReference type="GO" id="GO:0043171">
    <property type="term" value="P:peptide catabolic process"/>
    <property type="evidence" value="ECO:0007669"/>
    <property type="project" value="TreeGrafter"/>
</dbReference>
<name>A0A4P9XDI0_9FUNG</name>
<dbReference type="OrthoDB" id="952271at2759"/>
<evidence type="ECO:0000313" key="14">
    <source>
        <dbReference type="Proteomes" id="UP000274922"/>
    </source>
</evidence>
<gene>
    <name evidence="13" type="ORF">CXG81DRAFT_9446</name>
</gene>
<dbReference type="InterPro" id="IPR011249">
    <property type="entry name" value="Metalloenz_LuxS/M16"/>
</dbReference>
<dbReference type="EMBL" id="ML014122">
    <property type="protein sequence ID" value="RKP03512.1"/>
    <property type="molecule type" value="Genomic_DNA"/>
</dbReference>
<dbReference type="Pfam" id="PF00675">
    <property type="entry name" value="Peptidase_M16"/>
    <property type="match status" value="1"/>
</dbReference>
<keyword evidence="5" id="KW-0862">Zinc</keyword>
<dbReference type="InterPro" id="IPR011765">
    <property type="entry name" value="Pept_M16_N"/>
</dbReference>
<dbReference type="AlphaFoldDB" id="A0A4P9XDI0"/>
<keyword evidence="3" id="KW-0479">Metal-binding</keyword>
<dbReference type="GO" id="GO:0046872">
    <property type="term" value="F:metal ion binding"/>
    <property type="evidence" value="ECO:0007669"/>
    <property type="project" value="UniProtKB-KW"/>
</dbReference>
<dbReference type="GO" id="GO:0051603">
    <property type="term" value="P:proteolysis involved in protein catabolic process"/>
    <property type="evidence" value="ECO:0007669"/>
    <property type="project" value="TreeGrafter"/>
</dbReference>
<evidence type="ECO:0000256" key="5">
    <source>
        <dbReference type="ARBA" id="ARBA00022833"/>
    </source>
</evidence>
<dbReference type="STRING" id="1555241.A0A4P9XDI0"/>
<dbReference type="InterPro" id="IPR054734">
    <property type="entry name" value="PqqF-like_C_4"/>
</dbReference>